<dbReference type="KEGG" id="phe:Phep_2993"/>
<accession>C6Y2I1</accession>
<dbReference type="Proteomes" id="UP000000852">
    <property type="component" value="Chromosome"/>
</dbReference>
<dbReference type="EMBL" id="CP001681">
    <property type="protein sequence ID" value="ACU05191.1"/>
    <property type="molecule type" value="Genomic_DNA"/>
</dbReference>
<dbReference type="STRING" id="485917.Phep_2993"/>
<keyword evidence="2" id="KW-1185">Reference proteome</keyword>
<evidence type="ECO:0000313" key="1">
    <source>
        <dbReference type="EMBL" id="ACU05191.1"/>
    </source>
</evidence>
<protein>
    <submittedName>
        <fullName evidence="1">Uncharacterized protein</fullName>
    </submittedName>
</protein>
<organism evidence="1 2">
    <name type="scientific">Pedobacter heparinus (strain ATCC 13125 / DSM 2366 / CIP 104194 / JCM 7457 / NBRC 12017 / NCIMB 9290 / NRRL B-14731 / HIM 762-3)</name>
    <dbReference type="NCBI Taxonomy" id="485917"/>
    <lineage>
        <taxon>Bacteria</taxon>
        <taxon>Pseudomonadati</taxon>
        <taxon>Bacteroidota</taxon>
        <taxon>Sphingobacteriia</taxon>
        <taxon>Sphingobacteriales</taxon>
        <taxon>Sphingobacteriaceae</taxon>
        <taxon>Pedobacter</taxon>
    </lineage>
</organism>
<gene>
    <name evidence="1" type="ordered locus">Phep_2993</name>
</gene>
<reference evidence="1 2" key="1">
    <citation type="journal article" date="2009" name="Stand. Genomic Sci.">
        <title>Complete genome sequence of Pedobacter heparinus type strain (HIM 762-3).</title>
        <authorList>
            <person name="Han C."/>
            <person name="Spring S."/>
            <person name="Lapidus A."/>
            <person name="Del Rio T.G."/>
            <person name="Tice H."/>
            <person name="Copeland A."/>
            <person name="Cheng J.F."/>
            <person name="Lucas S."/>
            <person name="Chen F."/>
            <person name="Nolan M."/>
            <person name="Bruce D."/>
            <person name="Goodwin L."/>
            <person name="Pitluck S."/>
            <person name="Ivanova N."/>
            <person name="Mavromatis K."/>
            <person name="Mikhailova N."/>
            <person name="Pati A."/>
            <person name="Chen A."/>
            <person name="Palaniappan K."/>
            <person name="Land M."/>
            <person name="Hauser L."/>
            <person name="Chang Y.J."/>
            <person name="Jeffries C.C."/>
            <person name="Saunders E."/>
            <person name="Chertkov O."/>
            <person name="Brettin T."/>
            <person name="Goker M."/>
            <person name="Rohde M."/>
            <person name="Bristow J."/>
            <person name="Eisen J.A."/>
            <person name="Markowitz V."/>
            <person name="Hugenholtz P."/>
            <person name="Kyrpides N.C."/>
            <person name="Klenk H.P."/>
            <person name="Detter J.C."/>
        </authorList>
    </citation>
    <scope>NUCLEOTIDE SEQUENCE [LARGE SCALE GENOMIC DNA]</scope>
    <source>
        <strain evidence="2">ATCC 13125 / DSM 2366 / CIP 104194 / JCM 7457 / NBRC 12017 / NCIMB 9290 / NRRL B-14731 / HIM 762-3</strain>
    </source>
</reference>
<dbReference type="AlphaFoldDB" id="C6Y2I1"/>
<evidence type="ECO:0000313" key="2">
    <source>
        <dbReference type="Proteomes" id="UP000000852"/>
    </source>
</evidence>
<sequence>MVYEDFIFFYKGIKIYLIYYNSSANRVLVSY</sequence>
<dbReference type="HOGENOM" id="CLU_3397823_0_0_10"/>
<proteinExistence type="predicted"/>
<name>C6Y2I1_PEDHD</name>